<sequence>MVSKIQKDSKKLTFFIIAYWHDPRFKRKIGGLIRMFELADNLTRMGNSVILFLPKIGYPKKQTIAKVIEIPFLDLPLIRPLSFHLISTLILFGKLIERPDFLYIRQMNSFLPMLIAKLFRIPAFFEIPNDPYLAYQLSGKIKHFLERIIDRYSMILADKIVVLSQWSKRRLNQIGRIPLSKIVVLHSGTDTKLFRPLEKKECCQKIGLEPSFIYVGFIGSFFLYQGIDTLIEAAPNILEKCAVARFLLVGDGPMMDTWKNKVKQKGLQNTFIFTGQVSYKKVPEYIGAMDLCVAPHKKETNQASPVKLFDYMACSRAFVASDIEVVKEITGDCNCALLVQPDNPKQLAEGIIQLIEYPEKRRMMGANGRSFAGERFDRLEITKHLINVFKDVKLGVLHENRQIS</sequence>
<protein>
    <submittedName>
        <fullName evidence="3">Uncharacterized protein</fullName>
    </submittedName>
</protein>
<dbReference type="SUPFAM" id="SSF53756">
    <property type="entry name" value="UDP-Glycosyltransferase/glycogen phosphorylase"/>
    <property type="match status" value="1"/>
</dbReference>
<dbReference type="InterPro" id="IPR028098">
    <property type="entry name" value="Glyco_trans_4-like_N"/>
</dbReference>
<dbReference type="AlphaFoldDB" id="A0A0F9NJB8"/>
<feature type="domain" description="Glycosyltransferase subfamily 4-like N-terminal" evidence="2">
    <location>
        <begin position="35"/>
        <end position="192"/>
    </location>
</feature>
<feature type="domain" description="Glycosyl transferase family 1" evidence="1">
    <location>
        <begin position="205"/>
        <end position="370"/>
    </location>
</feature>
<gene>
    <name evidence="3" type="ORF">LCGC14_1019920</name>
</gene>
<dbReference type="InterPro" id="IPR001296">
    <property type="entry name" value="Glyco_trans_1"/>
</dbReference>
<dbReference type="EMBL" id="LAZR01004067">
    <property type="protein sequence ID" value="KKN12097.1"/>
    <property type="molecule type" value="Genomic_DNA"/>
</dbReference>
<comment type="caution">
    <text evidence="3">The sequence shown here is derived from an EMBL/GenBank/DDBJ whole genome shotgun (WGS) entry which is preliminary data.</text>
</comment>
<dbReference type="CDD" id="cd03794">
    <property type="entry name" value="GT4_WbuB-like"/>
    <property type="match status" value="1"/>
</dbReference>
<dbReference type="GO" id="GO:0016757">
    <property type="term" value="F:glycosyltransferase activity"/>
    <property type="evidence" value="ECO:0007669"/>
    <property type="project" value="InterPro"/>
</dbReference>
<evidence type="ECO:0000259" key="2">
    <source>
        <dbReference type="Pfam" id="PF13439"/>
    </source>
</evidence>
<evidence type="ECO:0000259" key="1">
    <source>
        <dbReference type="Pfam" id="PF00534"/>
    </source>
</evidence>
<dbReference type="Pfam" id="PF13439">
    <property type="entry name" value="Glyco_transf_4"/>
    <property type="match status" value="1"/>
</dbReference>
<name>A0A0F9NJB8_9ZZZZ</name>
<dbReference type="InterPro" id="IPR050194">
    <property type="entry name" value="Glycosyltransferase_grp1"/>
</dbReference>
<organism evidence="3">
    <name type="scientific">marine sediment metagenome</name>
    <dbReference type="NCBI Taxonomy" id="412755"/>
    <lineage>
        <taxon>unclassified sequences</taxon>
        <taxon>metagenomes</taxon>
        <taxon>ecological metagenomes</taxon>
    </lineage>
</organism>
<dbReference type="Pfam" id="PF00534">
    <property type="entry name" value="Glycos_transf_1"/>
    <property type="match status" value="1"/>
</dbReference>
<reference evidence="3" key="1">
    <citation type="journal article" date="2015" name="Nature">
        <title>Complex archaea that bridge the gap between prokaryotes and eukaryotes.</title>
        <authorList>
            <person name="Spang A."/>
            <person name="Saw J.H."/>
            <person name="Jorgensen S.L."/>
            <person name="Zaremba-Niedzwiedzka K."/>
            <person name="Martijn J."/>
            <person name="Lind A.E."/>
            <person name="van Eijk R."/>
            <person name="Schleper C."/>
            <person name="Guy L."/>
            <person name="Ettema T.J."/>
        </authorList>
    </citation>
    <scope>NUCLEOTIDE SEQUENCE</scope>
</reference>
<dbReference type="PANTHER" id="PTHR45947:SF3">
    <property type="entry name" value="SULFOQUINOVOSYL TRANSFERASE SQD2"/>
    <property type="match status" value="1"/>
</dbReference>
<accession>A0A0F9NJB8</accession>
<evidence type="ECO:0000313" key="3">
    <source>
        <dbReference type="EMBL" id="KKN12097.1"/>
    </source>
</evidence>
<dbReference type="PANTHER" id="PTHR45947">
    <property type="entry name" value="SULFOQUINOVOSYL TRANSFERASE SQD2"/>
    <property type="match status" value="1"/>
</dbReference>
<proteinExistence type="predicted"/>
<dbReference type="Gene3D" id="3.40.50.2000">
    <property type="entry name" value="Glycogen Phosphorylase B"/>
    <property type="match status" value="2"/>
</dbReference>